<reference evidence="2 3" key="1">
    <citation type="submission" date="2018-06" db="EMBL/GenBank/DDBJ databases">
        <title>Genomic Encyclopedia of Archaeal and Bacterial Type Strains, Phase II (KMG-II): from individual species to whole genera.</title>
        <authorList>
            <person name="Goeker M."/>
        </authorList>
    </citation>
    <scope>NUCLEOTIDE SEQUENCE [LARGE SCALE GENOMIC DNA]</scope>
    <source>
        <strain evidence="2 3">DSM 6779</strain>
    </source>
</reference>
<proteinExistence type="predicted"/>
<dbReference type="Proteomes" id="UP000249239">
    <property type="component" value="Unassembled WGS sequence"/>
</dbReference>
<dbReference type="EMBL" id="QKZK01000030">
    <property type="protein sequence ID" value="PZX12757.1"/>
    <property type="molecule type" value="Genomic_DNA"/>
</dbReference>
<comment type="caution">
    <text evidence="2">The sequence shown here is derived from an EMBL/GenBank/DDBJ whole genome shotgun (WGS) entry which is preliminary data.</text>
</comment>
<organism evidence="2 3">
    <name type="scientific">Breznakibacter xylanolyticus</name>
    <dbReference type="NCBI Taxonomy" id="990"/>
    <lineage>
        <taxon>Bacteria</taxon>
        <taxon>Pseudomonadati</taxon>
        <taxon>Bacteroidota</taxon>
        <taxon>Bacteroidia</taxon>
        <taxon>Marinilabiliales</taxon>
        <taxon>Marinilabiliaceae</taxon>
        <taxon>Breznakibacter</taxon>
    </lineage>
</organism>
<dbReference type="AlphaFoldDB" id="A0A2W7N328"/>
<dbReference type="InterPro" id="IPR020988">
    <property type="entry name" value="Pept_U32_collagenase"/>
</dbReference>
<gene>
    <name evidence="2" type="ORF">LX69_02846</name>
</gene>
<name>A0A2W7N328_9BACT</name>
<evidence type="ECO:0000313" key="2">
    <source>
        <dbReference type="EMBL" id="PZX12757.1"/>
    </source>
</evidence>
<evidence type="ECO:0000259" key="1">
    <source>
        <dbReference type="Pfam" id="PF12392"/>
    </source>
</evidence>
<evidence type="ECO:0000313" key="3">
    <source>
        <dbReference type="Proteomes" id="UP000249239"/>
    </source>
</evidence>
<dbReference type="InterPro" id="IPR051454">
    <property type="entry name" value="RNA/ubiquinone_mod_enzymes"/>
</dbReference>
<keyword evidence="2" id="KW-0645">Protease</keyword>
<dbReference type="PANTHER" id="PTHR30217:SF10">
    <property type="entry name" value="23S RRNA 5-HYDROXYCYTIDINE C2501 SYNTHASE"/>
    <property type="match status" value="1"/>
</dbReference>
<dbReference type="InterPro" id="IPR001539">
    <property type="entry name" value="Peptidase_U32"/>
</dbReference>
<dbReference type="GO" id="GO:0006508">
    <property type="term" value="P:proteolysis"/>
    <property type="evidence" value="ECO:0007669"/>
    <property type="project" value="UniProtKB-KW"/>
</dbReference>
<protein>
    <submittedName>
        <fullName evidence="2">Putative protease</fullName>
    </submittedName>
</protein>
<feature type="domain" description="Peptidase U32 collagenase" evidence="1">
    <location>
        <begin position="398"/>
        <end position="513"/>
    </location>
</feature>
<dbReference type="Pfam" id="PF12392">
    <property type="entry name" value="DUF3656"/>
    <property type="match status" value="1"/>
</dbReference>
<keyword evidence="2" id="KW-0378">Hydrolase</keyword>
<keyword evidence="3" id="KW-1185">Reference proteome</keyword>
<dbReference type="Pfam" id="PF01136">
    <property type="entry name" value="Peptidase_U32"/>
    <property type="match status" value="1"/>
</dbReference>
<accession>A0A2W7N328</accession>
<dbReference type="PANTHER" id="PTHR30217">
    <property type="entry name" value="PEPTIDASE U32 FAMILY"/>
    <property type="match status" value="1"/>
</dbReference>
<dbReference type="PROSITE" id="PS01276">
    <property type="entry name" value="PEPTIDASE_U32"/>
    <property type="match status" value="1"/>
</dbReference>
<sequence length="626" mass="69877">MKIFSDIFFVLFNCGGGRLKRKIELLAPAKNLECGLAAINHGADAVYIGAPKFGARKMAGNSLDDLARLIEHAHFFNAKVYVAFNTLLFNDELAEAEKMIRQIDDIGADAIIVQDMGILEMQRPPIPLHASTQTDNRTVQKVAFLQNVGFDQVVLARELSLEQIKEIRAHTKVKLECFVHGALCVCYSGQCYMSQAINGRSANRGECGQPCRLPYSLSNAQGKTLRSHQHLMSLKDLNLSRYVGDLIDAGVDSLKIEGRLKDVDYVKNITAHYRRVIDEALASRPHVERASLGYSIPGFVPNPEKSFSRGFSSYFFNGRGEVIWNVDSPKSLGERIGRIARVDKDSFVMDTKSLSLNNGDGLCFFSKAKELVGVRANRVDATRVFPASMKEVYAGAIIFRNHDQLFEKTLSASDQVRRINAVMSFSHLADGKFQLMITDDSGLCSSKDAVLDWQPARSAQADEAIRNQLAKTGGTPLVVNEVLLDLPEAIFIPAKELNALRRDLVNEHLQARLNAYVRERVVIEPNSVPYLSSTLDASANILNDNARQFYMRHGVAAAEWGVELQNSKVQKVMTSRHCLLDMLDMCLKKHPDNKIQMPLTLFNDKDAYRVETNCKDCVMTLTKIER</sequence>
<dbReference type="GO" id="GO:0008233">
    <property type="term" value="F:peptidase activity"/>
    <property type="evidence" value="ECO:0007669"/>
    <property type="project" value="UniProtKB-KW"/>
</dbReference>